<keyword evidence="6 8" id="KW-0472">Membrane</keyword>
<dbReference type="Proteomes" id="UP000245383">
    <property type="component" value="Unassembled WGS sequence"/>
</dbReference>
<dbReference type="GO" id="GO:0043022">
    <property type="term" value="F:ribosome binding"/>
    <property type="evidence" value="ECO:0007669"/>
    <property type="project" value="InterPro"/>
</dbReference>
<accession>A0A2T9Y4H9</accession>
<dbReference type="EMBL" id="MBFR01000535">
    <property type="protein sequence ID" value="PVU87228.1"/>
    <property type="molecule type" value="Genomic_DNA"/>
</dbReference>
<evidence type="ECO:0000313" key="11">
    <source>
        <dbReference type="Proteomes" id="UP000245383"/>
    </source>
</evidence>
<organism evidence="10 11">
    <name type="scientific">Smittium simulii</name>
    <dbReference type="NCBI Taxonomy" id="133385"/>
    <lineage>
        <taxon>Eukaryota</taxon>
        <taxon>Fungi</taxon>
        <taxon>Fungi incertae sedis</taxon>
        <taxon>Zoopagomycota</taxon>
        <taxon>Kickxellomycotina</taxon>
        <taxon>Harpellomycetes</taxon>
        <taxon>Harpellales</taxon>
        <taxon>Legeriomycetaceae</taxon>
        <taxon>Smittium</taxon>
    </lineage>
</organism>
<evidence type="ECO:0000256" key="1">
    <source>
        <dbReference type="ARBA" id="ARBA00004434"/>
    </source>
</evidence>
<dbReference type="GO" id="GO:0030003">
    <property type="term" value="P:intracellular monoatomic cation homeostasis"/>
    <property type="evidence" value="ECO:0007669"/>
    <property type="project" value="TreeGrafter"/>
</dbReference>
<keyword evidence="11" id="KW-1185">Reference proteome</keyword>
<proteinExistence type="predicted"/>
<evidence type="ECO:0000259" key="9">
    <source>
        <dbReference type="PROSITE" id="PS51758"/>
    </source>
</evidence>
<dbReference type="PANTHER" id="PTHR14009">
    <property type="entry name" value="LEUCINE ZIPPER-EF-HAND CONTAINING TRANSMEMBRANE PROTEIN"/>
    <property type="match status" value="1"/>
</dbReference>
<dbReference type="InterPro" id="IPR033122">
    <property type="entry name" value="LETM1-like_RBD"/>
</dbReference>
<evidence type="ECO:0000256" key="6">
    <source>
        <dbReference type="ARBA" id="ARBA00023136"/>
    </source>
</evidence>
<gene>
    <name evidence="10" type="ORF">BB561_006422</name>
</gene>
<dbReference type="STRING" id="133385.A0A2T9Y4H9"/>
<dbReference type="AlphaFoldDB" id="A0A2T9Y4H9"/>
<evidence type="ECO:0000256" key="2">
    <source>
        <dbReference type="ARBA" id="ARBA00022692"/>
    </source>
</evidence>
<keyword evidence="5 7" id="KW-0496">Mitochondrion</keyword>
<keyword evidence="3" id="KW-0999">Mitochondrion inner membrane</keyword>
<dbReference type="PROSITE" id="PS51758">
    <property type="entry name" value="LETM1_RBD"/>
    <property type="match status" value="1"/>
</dbReference>
<evidence type="ECO:0000256" key="5">
    <source>
        <dbReference type="ARBA" id="ARBA00023128"/>
    </source>
</evidence>
<dbReference type="Pfam" id="PF07766">
    <property type="entry name" value="LETM1_RBD"/>
    <property type="match status" value="1"/>
</dbReference>
<dbReference type="InterPro" id="IPR044202">
    <property type="entry name" value="LETM1/MDM38-like"/>
</dbReference>
<dbReference type="PANTHER" id="PTHR14009:SF6">
    <property type="entry name" value="LETM1 RBD DOMAIN-CONTAINING PROTEIN"/>
    <property type="match status" value="1"/>
</dbReference>
<keyword evidence="2 8" id="KW-0812">Transmembrane</keyword>
<feature type="domain" description="Letm1 RBD" evidence="9">
    <location>
        <begin position="154"/>
        <end position="328"/>
    </location>
</feature>
<evidence type="ECO:0000256" key="7">
    <source>
        <dbReference type="PROSITE-ProRule" id="PRU01094"/>
    </source>
</evidence>
<evidence type="ECO:0000256" key="4">
    <source>
        <dbReference type="ARBA" id="ARBA00022989"/>
    </source>
</evidence>
<comment type="subcellular location">
    <subcellularLocation>
        <location evidence="1">Mitochondrion inner membrane</location>
        <topology evidence="1">Single-pass membrane protein</topology>
    </subcellularLocation>
</comment>
<name>A0A2T9Y4H9_9FUNG</name>
<reference evidence="10 11" key="1">
    <citation type="journal article" date="2018" name="MBio">
        <title>Comparative Genomics Reveals the Core Gene Toolbox for the Fungus-Insect Symbiosis.</title>
        <authorList>
            <person name="Wang Y."/>
            <person name="Stata M."/>
            <person name="Wang W."/>
            <person name="Stajich J.E."/>
            <person name="White M.M."/>
            <person name="Moncalvo J.M."/>
        </authorList>
    </citation>
    <scope>NUCLEOTIDE SEQUENCE [LARGE SCALE GENOMIC DNA]</scope>
    <source>
        <strain evidence="10 11">SWE-8-4</strain>
    </source>
</reference>
<dbReference type="OrthoDB" id="73691at2759"/>
<comment type="caution">
    <text evidence="10">The sequence shown here is derived from an EMBL/GenBank/DDBJ whole genome shotgun (WGS) entry which is preliminary data.</text>
</comment>
<keyword evidence="4 8" id="KW-1133">Transmembrane helix</keyword>
<evidence type="ECO:0000313" key="10">
    <source>
        <dbReference type="EMBL" id="PVU87228.1"/>
    </source>
</evidence>
<dbReference type="GO" id="GO:0005743">
    <property type="term" value="C:mitochondrial inner membrane"/>
    <property type="evidence" value="ECO:0007669"/>
    <property type="project" value="UniProtKB-SubCell"/>
</dbReference>
<protein>
    <recommendedName>
        <fullName evidence="9">Letm1 RBD domain-containing protein</fullName>
    </recommendedName>
</protein>
<sequence>MLAVGLRQGVLRSSAHLSMPLMSYPLTKVIQNNINYAAFSLKRNSSSLLSENKTTALEKLDPSTFTEKLSLFQKAKAYLNFYKVGLKTVWNEHKEAKRLLKKEARGEELTWKEFDTVKRDKRDFKKVIPFTILVATVAELIPVMIAFFPNSLPQLVQTQKQRQKFLAKRDKKRTAIRLSLQVTNTPRPDQISYKDFLTKTSHIIVYKKYPDSFKIDTMSRKTLQCACTFFGVSNMGLSSSLKNRLVKHFKMLERDDRLLSKQDISQMTTSQIIDSCDARGIPTTNFSVEQLSKSLEMWAIFRKSYPNVDPGLILWSRIFLLSKIPTPA</sequence>
<feature type="transmembrane region" description="Helical" evidence="8">
    <location>
        <begin position="127"/>
        <end position="148"/>
    </location>
</feature>
<evidence type="ECO:0000256" key="8">
    <source>
        <dbReference type="SAM" id="Phobius"/>
    </source>
</evidence>
<evidence type="ECO:0000256" key="3">
    <source>
        <dbReference type="ARBA" id="ARBA00022792"/>
    </source>
</evidence>